<dbReference type="AlphaFoldDB" id="A0A6V7UJ09"/>
<feature type="region of interest" description="Disordered" evidence="9">
    <location>
        <begin position="220"/>
        <end position="246"/>
    </location>
</feature>
<name>A0A6V7UJ09_MELEN</name>
<gene>
    <name evidence="10" type="ORF">MENT_LOCUS13445</name>
</gene>
<evidence type="ECO:0000256" key="6">
    <source>
        <dbReference type="ARBA" id="ARBA00022553"/>
    </source>
</evidence>
<dbReference type="InterPro" id="IPR040309">
    <property type="entry name" value="Naf1"/>
</dbReference>
<organism evidence="10 11">
    <name type="scientific">Meloidogyne enterolobii</name>
    <name type="common">Root-knot nematode worm</name>
    <name type="synonym">Meloidogyne mayaguensis</name>
    <dbReference type="NCBI Taxonomy" id="390850"/>
    <lineage>
        <taxon>Eukaryota</taxon>
        <taxon>Metazoa</taxon>
        <taxon>Ecdysozoa</taxon>
        <taxon>Nematoda</taxon>
        <taxon>Chromadorea</taxon>
        <taxon>Rhabditida</taxon>
        <taxon>Tylenchina</taxon>
        <taxon>Tylenchomorpha</taxon>
        <taxon>Tylenchoidea</taxon>
        <taxon>Meloidogynidae</taxon>
        <taxon>Meloidogyninae</taxon>
        <taxon>Meloidogyne</taxon>
    </lineage>
</organism>
<keyword evidence="4" id="KW-0690">Ribosome biogenesis</keyword>
<keyword evidence="5" id="KW-0698">rRNA processing</keyword>
<dbReference type="GO" id="GO:0003723">
    <property type="term" value="F:RNA binding"/>
    <property type="evidence" value="ECO:0007669"/>
    <property type="project" value="UniProtKB-KW"/>
</dbReference>
<evidence type="ECO:0000313" key="10">
    <source>
        <dbReference type="EMBL" id="CAD2158997.1"/>
    </source>
</evidence>
<dbReference type="InterPro" id="IPR009000">
    <property type="entry name" value="Transl_B-barrel_sf"/>
</dbReference>
<keyword evidence="8" id="KW-0539">Nucleus</keyword>
<dbReference type="SUPFAM" id="SSF50447">
    <property type="entry name" value="Translation proteins"/>
    <property type="match status" value="1"/>
</dbReference>
<comment type="caution">
    <text evidence="10">The sequence shown here is derived from an EMBL/GenBank/DDBJ whole genome shotgun (WGS) entry which is preliminary data.</text>
</comment>
<evidence type="ECO:0000256" key="7">
    <source>
        <dbReference type="ARBA" id="ARBA00022884"/>
    </source>
</evidence>
<protein>
    <recommendedName>
        <fullName evidence="3">H/ACA ribonucleoprotein complex non-core subunit NAF1</fullName>
    </recommendedName>
</protein>
<comment type="similarity">
    <text evidence="2">Belongs to the NAF1 family.</text>
</comment>
<comment type="subcellular location">
    <subcellularLocation>
        <location evidence="1">Nucleus</location>
    </subcellularLocation>
</comment>
<evidence type="ECO:0000313" key="11">
    <source>
        <dbReference type="Proteomes" id="UP000580250"/>
    </source>
</evidence>
<dbReference type="PANTHER" id="PTHR31633:SF1">
    <property type="entry name" value="H_ACA RIBONUCLEOPROTEIN COMPLEX NON-CORE SUBUNIT NAF1"/>
    <property type="match status" value="1"/>
</dbReference>
<dbReference type="Gene3D" id="2.40.10.230">
    <property type="entry name" value="Probable tRNA pseudouridine synthase domain"/>
    <property type="match status" value="1"/>
</dbReference>
<dbReference type="InterPro" id="IPR007504">
    <property type="entry name" value="H/ACA_rnp_Gar1/Naf1"/>
</dbReference>
<dbReference type="Pfam" id="PF04410">
    <property type="entry name" value="Gar1"/>
    <property type="match status" value="1"/>
</dbReference>
<accession>A0A6V7UJ09</accession>
<reference evidence="10 11" key="1">
    <citation type="submission" date="2020-08" db="EMBL/GenBank/DDBJ databases">
        <authorList>
            <person name="Koutsovoulos G."/>
            <person name="Danchin GJ E."/>
        </authorList>
    </citation>
    <scope>NUCLEOTIDE SEQUENCE [LARGE SCALE GENOMIC DNA]</scope>
</reference>
<evidence type="ECO:0000256" key="2">
    <source>
        <dbReference type="ARBA" id="ARBA00009801"/>
    </source>
</evidence>
<evidence type="ECO:0000256" key="4">
    <source>
        <dbReference type="ARBA" id="ARBA00022517"/>
    </source>
</evidence>
<dbReference type="PANTHER" id="PTHR31633">
    <property type="entry name" value="H/ACA RIBONUCLEOPROTEIN COMPLEX NON-CORE SUBUNIT NAF1"/>
    <property type="match status" value="1"/>
</dbReference>
<keyword evidence="7" id="KW-0694">RNA-binding</keyword>
<dbReference type="OrthoDB" id="21550at2759"/>
<dbReference type="GO" id="GO:0000493">
    <property type="term" value="P:box H/ACA snoRNP assembly"/>
    <property type="evidence" value="ECO:0007669"/>
    <property type="project" value="InterPro"/>
</dbReference>
<proteinExistence type="inferred from homology"/>
<dbReference type="GO" id="GO:0006364">
    <property type="term" value="P:rRNA processing"/>
    <property type="evidence" value="ECO:0007669"/>
    <property type="project" value="UniProtKB-KW"/>
</dbReference>
<dbReference type="InterPro" id="IPR038664">
    <property type="entry name" value="Gar1/Naf1_Cbf5-bd_sf"/>
</dbReference>
<keyword evidence="6" id="KW-0597">Phosphoprotein</keyword>
<dbReference type="GO" id="GO:0005732">
    <property type="term" value="C:sno(s)RNA-containing ribonucleoprotein complex"/>
    <property type="evidence" value="ECO:0007669"/>
    <property type="project" value="InterPro"/>
</dbReference>
<evidence type="ECO:0000256" key="3">
    <source>
        <dbReference type="ARBA" id="ARBA00021438"/>
    </source>
</evidence>
<dbReference type="Proteomes" id="UP000580250">
    <property type="component" value="Unassembled WGS sequence"/>
</dbReference>
<evidence type="ECO:0000256" key="9">
    <source>
        <dbReference type="SAM" id="MobiDB-lite"/>
    </source>
</evidence>
<dbReference type="GO" id="GO:0005634">
    <property type="term" value="C:nucleus"/>
    <property type="evidence" value="ECO:0007669"/>
    <property type="project" value="UniProtKB-SubCell"/>
</dbReference>
<evidence type="ECO:0000256" key="5">
    <source>
        <dbReference type="ARBA" id="ARBA00022552"/>
    </source>
</evidence>
<evidence type="ECO:0000256" key="8">
    <source>
        <dbReference type="ARBA" id="ARBA00023242"/>
    </source>
</evidence>
<sequence length="386" mass="45017">MDISDTSEEELSFDVVEDIIDEIVDKICLEERRQKQQTKGSKKKKANEDKLFDPEYYSLPPIENLCISVKEDAKMERFGVVETQIDFIVKIRPFDGAPHLGYDTVLFDSERHPLGEIFEVFGTVTNTMYAVRFNSPEEAKEKMPVGKELFYASFDENITKTVFPNELAKLKNWERIRRQDESDSDEVFSDDEAEKEYLAKKRQKNRERTISQNTVNGCSAKKKTRNDVRGPTNPFSLHHRQWGQNRNNYPTNQYMPYQQSTSFYGQQQPQYHQQRPSYPNYMSHYNPQQYFGQPSYPQYSMHAPHYNSYNQPPQPTPLFPVPFYASPNYLNASQMPQSIPYQLQPPPPPPSNAPLSQDVILLENSNNPQILQKIVLNFLLNKINLF</sequence>
<dbReference type="EMBL" id="CAJEWN010000073">
    <property type="protein sequence ID" value="CAD2158997.1"/>
    <property type="molecule type" value="Genomic_DNA"/>
</dbReference>
<evidence type="ECO:0000256" key="1">
    <source>
        <dbReference type="ARBA" id="ARBA00004123"/>
    </source>
</evidence>
<dbReference type="GO" id="GO:0001522">
    <property type="term" value="P:pseudouridine synthesis"/>
    <property type="evidence" value="ECO:0007669"/>
    <property type="project" value="InterPro"/>
</dbReference>